<dbReference type="OrthoDB" id="1863838at2"/>
<dbReference type="Pfam" id="PF01478">
    <property type="entry name" value="Peptidase_A24"/>
    <property type="match status" value="1"/>
</dbReference>
<feature type="transmembrane region" description="Helical" evidence="2">
    <location>
        <begin position="86"/>
        <end position="103"/>
    </location>
</feature>
<dbReference type="RefSeq" id="WP_143096010.1">
    <property type="nucleotide sequence ID" value="NZ_FOWF01000003.1"/>
</dbReference>
<dbReference type="GO" id="GO:0004190">
    <property type="term" value="F:aspartic-type endopeptidase activity"/>
    <property type="evidence" value="ECO:0007669"/>
    <property type="project" value="InterPro"/>
</dbReference>
<evidence type="ECO:0000256" key="2">
    <source>
        <dbReference type="SAM" id="Phobius"/>
    </source>
</evidence>
<dbReference type="EMBL" id="FPBT01000003">
    <property type="protein sequence ID" value="SFU38952.1"/>
    <property type="molecule type" value="Genomic_DNA"/>
</dbReference>
<feature type="transmembrane region" description="Helical" evidence="2">
    <location>
        <begin position="62"/>
        <end position="79"/>
    </location>
</feature>
<comment type="similarity">
    <text evidence="1">Belongs to the peptidase A24 family.</text>
</comment>
<keyword evidence="2" id="KW-1133">Transmembrane helix</keyword>
<feature type="transmembrane region" description="Helical" evidence="2">
    <location>
        <begin position="135"/>
        <end position="157"/>
    </location>
</feature>
<dbReference type="InterPro" id="IPR050882">
    <property type="entry name" value="Prepilin_peptidase/N-MTase"/>
</dbReference>
<sequence>MDAYIPYIVVILRSLAAAAAGIFLGNGAVYFFNHMPPVWFTEYGEEPSEELRDPYTQRVKSWPWKFLFSMLFVGVGIWMVNRNWRAAAVTLAAGWLLVEMGIADLKYRIVPDQLVILLAASSVGMLPYHDGWKDFLLGALAGGGLTFLTGLAGKLLTGRFGAGGGDIKAFTAMGLVTGLYGIVFVYILSALFACFHFGGLLLRKKVKKTDSLPLMPYAAAAFLIYFVFFWGRLEIWLRI</sequence>
<evidence type="ECO:0000256" key="1">
    <source>
        <dbReference type="ARBA" id="ARBA00005801"/>
    </source>
</evidence>
<reference evidence="4 5" key="1">
    <citation type="submission" date="2016-10" db="EMBL/GenBank/DDBJ databases">
        <authorList>
            <person name="de Groot N.N."/>
        </authorList>
    </citation>
    <scope>NUCLEOTIDE SEQUENCE [LARGE SCALE GENOMIC DNA]</scope>
    <source>
        <strain evidence="4 5">KHGC13</strain>
    </source>
</reference>
<protein>
    <submittedName>
        <fullName evidence="4">Type IV leader peptidase family protein</fullName>
    </submittedName>
</protein>
<feature type="transmembrane region" description="Helical" evidence="2">
    <location>
        <begin position="7"/>
        <end position="32"/>
    </location>
</feature>
<feature type="transmembrane region" description="Helical" evidence="2">
    <location>
        <begin position="214"/>
        <end position="233"/>
    </location>
</feature>
<keyword evidence="5" id="KW-1185">Reference proteome</keyword>
<gene>
    <name evidence="4" type="ORF">SAMN05216508_103109</name>
</gene>
<accession>A0A1I7FRV1</accession>
<keyword evidence="2" id="KW-0812">Transmembrane</keyword>
<evidence type="ECO:0000313" key="4">
    <source>
        <dbReference type="EMBL" id="SFU38952.1"/>
    </source>
</evidence>
<keyword evidence="2" id="KW-0472">Membrane</keyword>
<dbReference type="Gene3D" id="1.20.120.1220">
    <property type="match status" value="1"/>
</dbReference>
<dbReference type="Proteomes" id="UP000198817">
    <property type="component" value="Unassembled WGS sequence"/>
</dbReference>
<organism evidence="4 5">
    <name type="scientific">Eubacterium pyruvativorans</name>
    <dbReference type="NCBI Taxonomy" id="155865"/>
    <lineage>
        <taxon>Bacteria</taxon>
        <taxon>Bacillati</taxon>
        <taxon>Bacillota</taxon>
        <taxon>Clostridia</taxon>
        <taxon>Eubacteriales</taxon>
        <taxon>Eubacteriaceae</taxon>
        <taxon>Eubacterium</taxon>
    </lineage>
</organism>
<dbReference type="AlphaFoldDB" id="A0A1I7FRV1"/>
<dbReference type="PANTHER" id="PTHR30487">
    <property type="entry name" value="TYPE 4 PREPILIN-LIKE PROTEINS LEADER PEPTIDE-PROCESSING ENZYME"/>
    <property type="match status" value="1"/>
</dbReference>
<dbReference type="GO" id="GO:0005886">
    <property type="term" value="C:plasma membrane"/>
    <property type="evidence" value="ECO:0007669"/>
    <property type="project" value="TreeGrafter"/>
</dbReference>
<dbReference type="STRING" id="155865.SAMN05216515_103109"/>
<feature type="transmembrane region" description="Helical" evidence="2">
    <location>
        <begin position="177"/>
        <end position="202"/>
    </location>
</feature>
<evidence type="ECO:0000259" key="3">
    <source>
        <dbReference type="Pfam" id="PF01478"/>
    </source>
</evidence>
<dbReference type="GO" id="GO:0006465">
    <property type="term" value="P:signal peptide processing"/>
    <property type="evidence" value="ECO:0007669"/>
    <property type="project" value="TreeGrafter"/>
</dbReference>
<feature type="domain" description="Prepilin type IV endopeptidase peptidase" evidence="3">
    <location>
        <begin position="93"/>
        <end position="195"/>
    </location>
</feature>
<proteinExistence type="inferred from homology"/>
<dbReference type="PANTHER" id="PTHR30487:SF0">
    <property type="entry name" value="PREPILIN LEADER PEPTIDASE_N-METHYLTRANSFERASE-RELATED"/>
    <property type="match status" value="1"/>
</dbReference>
<evidence type="ECO:0000313" key="5">
    <source>
        <dbReference type="Proteomes" id="UP000198817"/>
    </source>
</evidence>
<dbReference type="InterPro" id="IPR000045">
    <property type="entry name" value="Prepilin_IV_endopep_pep"/>
</dbReference>
<name>A0A1I7FRV1_9FIRM</name>